<organism evidence="2 3">
    <name type="scientific">Streptomyces sudanensis</name>
    <dbReference type="NCBI Taxonomy" id="436397"/>
    <lineage>
        <taxon>Bacteria</taxon>
        <taxon>Bacillati</taxon>
        <taxon>Actinomycetota</taxon>
        <taxon>Actinomycetes</taxon>
        <taxon>Kitasatosporales</taxon>
        <taxon>Streptomycetaceae</taxon>
        <taxon>Streptomyces</taxon>
    </lineage>
</organism>
<reference evidence="2" key="1">
    <citation type="submission" date="2022-04" db="EMBL/GenBank/DDBJ databases">
        <title>Systematic whole-genome sequencing reveals an unexpected diversity among actinomycetoma pathogens and provides insights into their antibacterial susceptibilities.</title>
        <authorList>
            <person name="Watson A.K."/>
            <person name="Kepplinger B."/>
            <person name="Bakhiet S.M."/>
            <person name="Mhmoud N.A."/>
            <person name="Chapman J."/>
            <person name="Allenby N."/>
            <person name="Mickiewicz K."/>
            <person name="Goodfellow M."/>
            <person name="Fahal A.H."/>
            <person name="Errington J."/>
        </authorList>
    </citation>
    <scope>NUCLEOTIDE SEQUENCE</scope>
    <source>
        <strain evidence="2">SD 504</strain>
    </source>
</reference>
<evidence type="ECO:0000313" key="3">
    <source>
        <dbReference type="Proteomes" id="UP001056383"/>
    </source>
</evidence>
<keyword evidence="3" id="KW-1185">Reference proteome</keyword>
<dbReference type="Proteomes" id="UP001056383">
    <property type="component" value="Chromosome"/>
</dbReference>
<proteinExistence type="predicted"/>
<dbReference type="Gene3D" id="1.25.40.290">
    <property type="entry name" value="ARM repeat domains"/>
    <property type="match status" value="1"/>
</dbReference>
<dbReference type="EMBL" id="CP095474">
    <property type="protein sequence ID" value="URN14822.1"/>
    <property type="molecule type" value="Genomic_DNA"/>
</dbReference>
<feature type="region of interest" description="Disordered" evidence="1">
    <location>
        <begin position="313"/>
        <end position="338"/>
    </location>
</feature>
<accession>A0ABY4TDD4</accession>
<dbReference type="InterPro" id="IPR014825">
    <property type="entry name" value="DNA_alkylation"/>
</dbReference>
<name>A0ABY4TDD4_9ACTN</name>
<protein>
    <submittedName>
        <fullName evidence="2">DNA alkylation repair protein</fullName>
    </submittedName>
</protein>
<evidence type="ECO:0000313" key="2">
    <source>
        <dbReference type="EMBL" id="URN14822.1"/>
    </source>
</evidence>
<gene>
    <name evidence="2" type="ORF">MW084_01550</name>
</gene>
<dbReference type="Pfam" id="PF08713">
    <property type="entry name" value="DNA_alkylation"/>
    <property type="match status" value="1"/>
</dbReference>
<evidence type="ECO:0000256" key="1">
    <source>
        <dbReference type="SAM" id="MobiDB-lite"/>
    </source>
</evidence>
<dbReference type="SUPFAM" id="SSF48371">
    <property type="entry name" value="ARM repeat"/>
    <property type="match status" value="1"/>
</dbReference>
<dbReference type="RefSeq" id="WP_010469313.1">
    <property type="nucleotide sequence ID" value="NZ_CP095474.1"/>
</dbReference>
<dbReference type="InterPro" id="IPR016024">
    <property type="entry name" value="ARM-type_fold"/>
</dbReference>
<sequence>MPKPFKDEINPAGIGALASAVTRVHPGFAAADFEAAAADGLEALELKQRVAHVAACLARCLPRSFPQAAEVLRRAVAGTDLDLWSAWPATEYVAGHGLHHPDDALRTLAALTPYASAEFAVRAFLAAHPERTLAQLHTWAASSDVHLRRLASEGSRPRLPWATRVPLLADPALTLPLLDRLRHDPETYVRRSVANHLNDIAHDHPETAVATARRWTREGGPHTAAVLRHGLRGLIRRGDLDAFALVGAAPDIPVRVTGLRPTGGPVPAGQPLAFTFDLHLDPRRAAGELLILHYALTPARGGTGRTRLHFLSQSTPRSAGRRTVERSHPTGSLRPGEHHLTVLANGTPHARTTCTITR</sequence>